<reference evidence="2 3" key="1">
    <citation type="journal article" date="2016" name="Nat. Commun.">
        <title>Thousands of microbial genomes shed light on interconnected biogeochemical processes in an aquifer system.</title>
        <authorList>
            <person name="Anantharaman K."/>
            <person name="Brown C.T."/>
            <person name="Hug L.A."/>
            <person name="Sharon I."/>
            <person name="Castelle C.J."/>
            <person name="Probst A.J."/>
            <person name="Thomas B.C."/>
            <person name="Singh A."/>
            <person name="Wilkins M.J."/>
            <person name="Karaoz U."/>
            <person name="Brodie E.L."/>
            <person name="Williams K.H."/>
            <person name="Hubbard S.S."/>
            <person name="Banfield J.F."/>
        </authorList>
    </citation>
    <scope>NUCLEOTIDE SEQUENCE [LARGE SCALE GENOMIC DNA]</scope>
</reference>
<feature type="transmembrane region" description="Helical" evidence="1">
    <location>
        <begin position="7"/>
        <end position="25"/>
    </location>
</feature>
<protein>
    <recommendedName>
        <fullName evidence="4">DUF1573 domain-containing protein</fullName>
    </recommendedName>
</protein>
<gene>
    <name evidence="2" type="ORF">A2771_02550</name>
</gene>
<comment type="caution">
    <text evidence="2">The sequence shown here is derived from an EMBL/GenBank/DDBJ whole genome shotgun (WGS) entry which is preliminary data.</text>
</comment>
<evidence type="ECO:0008006" key="4">
    <source>
        <dbReference type="Google" id="ProtNLM"/>
    </source>
</evidence>
<keyword evidence="1" id="KW-1133">Transmembrane helix</keyword>
<keyword evidence="1" id="KW-0472">Membrane</keyword>
<evidence type="ECO:0000313" key="3">
    <source>
        <dbReference type="Proteomes" id="UP000176741"/>
    </source>
</evidence>
<evidence type="ECO:0000313" key="2">
    <source>
        <dbReference type="EMBL" id="OGM19355.1"/>
    </source>
</evidence>
<proteinExistence type="predicted"/>
<dbReference type="Proteomes" id="UP000176741">
    <property type="component" value="Unassembled WGS sequence"/>
</dbReference>
<dbReference type="InterPro" id="IPR013783">
    <property type="entry name" value="Ig-like_fold"/>
</dbReference>
<dbReference type="Gene3D" id="2.60.40.10">
    <property type="entry name" value="Immunoglobulins"/>
    <property type="match status" value="1"/>
</dbReference>
<name>A0A1F7XYI7_9BACT</name>
<dbReference type="AlphaFoldDB" id="A0A1F7XYI7"/>
<dbReference type="InterPro" id="IPR011467">
    <property type="entry name" value="DUF1573"/>
</dbReference>
<dbReference type="EMBL" id="MGGD01000071">
    <property type="protein sequence ID" value="OGM19355.1"/>
    <property type="molecule type" value="Genomic_DNA"/>
</dbReference>
<sequence length="173" mass="18406">MGKDIKLMLAALGFAILLIFGFAIWQSRSPDSQDNESVEVAGVQITGIEAEPESYDLGDVPINGGLITKEYKVKNTSGDILKLKKIATSCMCTKAKVKVGDKETKLFGMEGHGDKNPPVNVEIPAGELALVTAIFDPAAHGPQGVGPIDRSVFLTFSDPAGTKELRFKGTVTN</sequence>
<organism evidence="2 3">
    <name type="scientific">Candidatus Woesebacteria bacterium RIFCSPHIGHO2_01_FULL_38_26b</name>
    <dbReference type="NCBI Taxonomy" id="1802491"/>
    <lineage>
        <taxon>Bacteria</taxon>
        <taxon>Candidatus Woeseibacteriota</taxon>
    </lineage>
</organism>
<accession>A0A1F7XYI7</accession>
<keyword evidence="1" id="KW-0812">Transmembrane</keyword>
<evidence type="ECO:0000256" key="1">
    <source>
        <dbReference type="SAM" id="Phobius"/>
    </source>
</evidence>
<dbReference type="Pfam" id="PF07610">
    <property type="entry name" value="DUF1573"/>
    <property type="match status" value="1"/>
</dbReference>